<evidence type="ECO:0000256" key="1">
    <source>
        <dbReference type="SAM" id="MobiDB-lite"/>
    </source>
</evidence>
<dbReference type="AlphaFoldDB" id="A0AAE1JCH7"/>
<dbReference type="PANTHER" id="PTHR35162:SF2">
    <property type="entry name" value="OS08G0516600 PROTEIN"/>
    <property type="match status" value="1"/>
</dbReference>
<evidence type="ECO:0000313" key="3">
    <source>
        <dbReference type="Proteomes" id="UP001293593"/>
    </source>
</evidence>
<dbReference type="EMBL" id="JAWXYG010000008">
    <property type="protein sequence ID" value="KAK4265559.1"/>
    <property type="molecule type" value="Genomic_DNA"/>
</dbReference>
<name>A0AAE1JCH7_9FABA</name>
<protein>
    <submittedName>
        <fullName evidence="2">Uncharacterized protein</fullName>
    </submittedName>
</protein>
<keyword evidence="3" id="KW-1185">Reference proteome</keyword>
<dbReference type="Proteomes" id="UP001293593">
    <property type="component" value="Unassembled WGS sequence"/>
</dbReference>
<dbReference type="PANTHER" id="PTHR35162">
    <property type="entry name" value="OS08G0516600 PROTEIN"/>
    <property type="match status" value="1"/>
</dbReference>
<sequence length="109" mass="12103">MGVEVQVIEEFWPITPVRTHASARKGLSDSQNEEQEDDCHTPTSPSRRLRTPLECPRAPKKPRRVVAVEIAPPPPSHQSFFQAPHDLASVFFPPPSSSIPIKNNIKATS</sequence>
<comment type="caution">
    <text evidence="2">The sequence shown here is derived from an EMBL/GenBank/DDBJ whole genome shotgun (WGS) entry which is preliminary data.</text>
</comment>
<organism evidence="2 3">
    <name type="scientific">Acacia crassicarpa</name>
    <name type="common">northern wattle</name>
    <dbReference type="NCBI Taxonomy" id="499986"/>
    <lineage>
        <taxon>Eukaryota</taxon>
        <taxon>Viridiplantae</taxon>
        <taxon>Streptophyta</taxon>
        <taxon>Embryophyta</taxon>
        <taxon>Tracheophyta</taxon>
        <taxon>Spermatophyta</taxon>
        <taxon>Magnoliopsida</taxon>
        <taxon>eudicotyledons</taxon>
        <taxon>Gunneridae</taxon>
        <taxon>Pentapetalae</taxon>
        <taxon>rosids</taxon>
        <taxon>fabids</taxon>
        <taxon>Fabales</taxon>
        <taxon>Fabaceae</taxon>
        <taxon>Caesalpinioideae</taxon>
        <taxon>mimosoid clade</taxon>
        <taxon>Acacieae</taxon>
        <taxon>Acacia</taxon>
    </lineage>
</organism>
<dbReference type="InterPro" id="IPR053115">
    <property type="entry name" value="CDK_inhibitor"/>
</dbReference>
<reference evidence="2" key="1">
    <citation type="submission" date="2023-10" db="EMBL/GenBank/DDBJ databases">
        <title>Chromosome-level genome of the transformable northern wattle, Acacia crassicarpa.</title>
        <authorList>
            <person name="Massaro I."/>
            <person name="Sinha N.R."/>
            <person name="Poethig S."/>
            <person name="Leichty A.R."/>
        </authorList>
    </citation>
    <scope>NUCLEOTIDE SEQUENCE</scope>
    <source>
        <strain evidence="2">Acra3RX</strain>
        <tissue evidence="2">Leaf</tissue>
    </source>
</reference>
<feature type="region of interest" description="Disordered" evidence="1">
    <location>
        <begin position="18"/>
        <end position="63"/>
    </location>
</feature>
<gene>
    <name evidence="2" type="ORF">QN277_026593</name>
</gene>
<proteinExistence type="predicted"/>
<accession>A0AAE1JCH7</accession>
<evidence type="ECO:0000313" key="2">
    <source>
        <dbReference type="EMBL" id="KAK4265559.1"/>
    </source>
</evidence>